<evidence type="ECO:0000313" key="14">
    <source>
        <dbReference type="Proteomes" id="UP001479290"/>
    </source>
</evidence>
<evidence type="ECO:0000256" key="7">
    <source>
        <dbReference type="ARBA" id="ARBA00022525"/>
    </source>
</evidence>
<dbReference type="GO" id="GO:0071222">
    <property type="term" value="P:cellular response to lipopolysaccharide"/>
    <property type="evidence" value="ECO:0007669"/>
    <property type="project" value="TreeGrafter"/>
</dbReference>
<dbReference type="InterPro" id="IPR000975">
    <property type="entry name" value="IL-1_fam"/>
</dbReference>
<keyword evidence="7 12" id="KW-0964">Secreted</keyword>
<keyword evidence="5" id="KW-0963">Cytoplasm</keyword>
<reference evidence="13 14" key="1">
    <citation type="submission" date="2024-05" db="EMBL/GenBank/DDBJ databases">
        <title>A high-quality chromosomal-level genome assembly of Topmouth culter (Culter alburnus).</title>
        <authorList>
            <person name="Zhao H."/>
        </authorList>
    </citation>
    <scope>NUCLEOTIDE SEQUENCE [LARGE SCALE GENOMIC DNA]</scope>
    <source>
        <strain evidence="13">CATC2023</strain>
        <tissue evidence="13">Muscle</tissue>
    </source>
</reference>
<evidence type="ECO:0000256" key="12">
    <source>
        <dbReference type="RuleBase" id="RU003753"/>
    </source>
</evidence>
<evidence type="ECO:0000256" key="1">
    <source>
        <dbReference type="ARBA" id="ARBA00004371"/>
    </source>
</evidence>
<keyword evidence="8" id="KW-0666">Pyrogen</keyword>
<dbReference type="PANTHER" id="PTHR10078">
    <property type="entry name" value="INTERLEUKIN-1 FAMILY MEMBER"/>
    <property type="match status" value="1"/>
</dbReference>
<dbReference type="GO" id="GO:0005829">
    <property type="term" value="C:cytosol"/>
    <property type="evidence" value="ECO:0007669"/>
    <property type="project" value="UniProtKB-SubCell"/>
</dbReference>
<dbReference type="GO" id="GO:0042119">
    <property type="term" value="P:neutrophil activation"/>
    <property type="evidence" value="ECO:0007669"/>
    <property type="project" value="TreeGrafter"/>
</dbReference>
<dbReference type="GO" id="GO:0006955">
    <property type="term" value="P:immune response"/>
    <property type="evidence" value="ECO:0007669"/>
    <property type="project" value="InterPro"/>
</dbReference>
<dbReference type="GO" id="GO:0019221">
    <property type="term" value="P:cytokine-mediated signaling pathway"/>
    <property type="evidence" value="ECO:0007669"/>
    <property type="project" value="TreeGrafter"/>
</dbReference>
<protein>
    <recommendedName>
        <fullName evidence="12">Interleukin-1</fullName>
    </recommendedName>
</protein>
<organism evidence="13 14">
    <name type="scientific">Culter alburnus</name>
    <name type="common">Topmouth culter</name>
    <dbReference type="NCBI Taxonomy" id="194366"/>
    <lineage>
        <taxon>Eukaryota</taxon>
        <taxon>Metazoa</taxon>
        <taxon>Chordata</taxon>
        <taxon>Craniata</taxon>
        <taxon>Vertebrata</taxon>
        <taxon>Euteleostomi</taxon>
        <taxon>Actinopterygii</taxon>
        <taxon>Neopterygii</taxon>
        <taxon>Teleostei</taxon>
        <taxon>Ostariophysi</taxon>
        <taxon>Cypriniformes</taxon>
        <taxon>Xenocyprididae</taxon>
        <taxon>Xenocypridinae</taxon>
        <taxon>Culter</taxon>
    </lineage>
</organism>
<dbReference type="AlphaFoldDB" id="A0AAW2A6I1"/>
<dbReference type="PRINTS" id="PR00264">
    <property type="entry name" value="INTERLEUKIN1"/>
</dbReference>
<comment type="similarity">
    <text evidence="4 12">Belongs to the IL-1 family.</text>
</comment>
<dbReference type="InterPro" id="IPR008996">
    <property type="entry name" value="IL1/FGF"/>
</dbReference>
<dbReference type="GO" id="GO:0048246">
    <property type="term" value="P:macrophage chemotaxis"/>
    <property type="evidence" value="ECO:0007669"/>
    <property type="project" value="TreeGrafter"/>
</dbReference>
<evidence type="ECO:0000256" key="8">
    <source>
        <dbReference type="ARBA" id="ARBA00022620"/>
    </source>
</evidence>
<dbReference type="GO" id="GO:0051781">
    <property type="term" value="P:positive regulation of cell division"/>
    <property type="evidence" value="ECO:0007669"/>
    <property type="project" value="UniProtKB-KW"/>
</dbReference>
<dbReference type="SUPFAM" id="SSF50353">
    <property type="entry name" value="Cytokine"/>
    <property type="match status" value="1"/>
</dbReference>
<keyword evidence="14" id="KW-1185">Reference proteome</keyword>
<dbReference type="SMART" id="SM00125">
    <property type="entry name" value="IL1"/>
    <property type="match status" value="1"/>
</dbReference>
<evidence type="ECO:0000256" key="10">
    <source>
        <dbReference type="ARBA" id="ARBA00023228"/>
    </source>
</evidence>
<keyword evidence="11" id="KW-0497">Mitogen</keyword>
<keyword evidence="6" id="KW-0202">Cytokine</keyword>
<dbReference type="Gene3D" id="2.80.10.50">
    <property type="match status" value="1"/>
</dbReference>
<sequence length="274" mass="30870">MACDLYETITLTYDHASETDSAFYSDSADSDEMDCSDQPAMSCRCDMHEGIKLVMSKHPSSMKQVVNIFIALKRMKHVKPKSSEFGEEEVLNIIMENVIRERRMEAVEATPSYDKSSTTLQCNICDQFKKTLVKSSASPRLMAVTLRDGNSDIKVRFSLSTYVSPSVKPNASQPVCLSISNSNLYLACTNDSSPHLVLEEITGTLNTIKAGDPHENLLFFRRETGVANNTFESVKYPGWFISTDYEDSKWVEMCQVPSSRLTNFTLEDKQQMRS</sequence>
<evidence type="ECO:0000256" key="11">
    <source>
        <dbReference type="ARBA" id="ARBA00023246"/>
    </source>
</evidence>
<dbReference type="GO" id="GO:0010628">
    <property type="term" value="P:positive regulation of gene expression"/>
    <property type="evidence" value="ECO:0007669"/>
    <property type="project" value="TreeGrafter"/>
</dbReference>
<dbReference type="PANTHER" id="PTHR10078:SF30">
    <property type="entry name" value="INTERLEUKIN-1 BETA"/>
    <property type="match status" value="1"/>
</dbReference>
<evidence type="ECO:0000256" key="5">
    <source>
        <dbReference type="ARBA" id="ARBA00022490"/>
    </source>
</evidence>
<dbReference type="GO" id="GO:0005149">
    <property type="term" value="F:interleukin-1 receptor binding"/>
    <property type="evidence" value="ECO:0007669"/>
    <property type="project" value="UniProtKB-UniRule"/>
</dbReference>
<dbReference type="Proteomes" id="UP001479290">
    <property type="component" value="Unassembled WGS sequence"/>
</dbReference>
<gene>
    <name evidence="13" type="ORF">ABG768_003010</name>
</gene>
<evidence type="ECO:0000256" key="4">
    <source>
        <dbReference type="ARBA" id="ARBA00010448"/>
    </source>
</evidence>
<evidence type="ECO:0000256" key="2">
    <source>
        <dbReference type="ARBA" id="ARBA00004514"/>
    </source>
</evidence>
<dbReference type="GO" id="GO:0001660">
    <property type="term" value="P:fever generation"/>
    <property type="evidence" value="ECO:0007669"/>
    <property type="project" value="UniProtKB-KW"/>
</dbReference>
<dbReference type="PRINTS" id="PR01359">
    <property type="entry name" value="INTRLEUKIN1B"/>
</dbReference>
<keyword evidence="10" id="KW-0458">Lysosome</keyword>
<dbReference type="PRINTS" id="PR01357">
    <property type="entry name" value="INTRLEUKN1AB"/>
</dbReference>
<comment type="subcellular location">
    <subcellularLocation>
        <location evidence="2">Cytoplasm</location>
        <location evidence="2">Cytosol</location>
    </subcellularLocation>
    <subcellularLocation>
        <location evidence="1">Lysosome</location>
    </subcellularLocation>
    <subcellularLocation>
        <location evidence="3">Secreted</location>
        <location evidence="3">Extracellular exosome</location>
    </subcellularLocation>
</comment>
<dbReference type="EMBL" id="JAWDJR010000010">
    <property type="protein sequence ID" value="KAK9968698.1"/>
    <property type="molecule type" value="Genomic_DNA"/>
</dbReference>
<dbReference type="GO" id="GO:0005615">
    <property type="term" value="C:extracellular space"/>
    <property type="evidence" value="ECO:0007669"/>
    <property type="project" value="UniProtKB-KW"/>
</dbReference>
<dbReference type="InterPro" id="IPR020877">
    <property type="entry name" value="IL-1_CS"/>
</dbReference>
<dbReference type="GO" id="GO:1901222">
    <property type="term" value="P:regulation of non-canonical NF-kappaB signal transduction"/>
    <property type="evidence" value="ECO:0007669"/>
    <property type="project" value="TreeGrafter"/>
</dbReference>
<proteinExistence type="inferred from homology"/>
<keyword evidence="9" id="KW-0395">Inflammatory response</keyword>
<dbReference type="PROSITE" id="PS00253">
    <property type="entry name" value="INTERLEUKIN_1"/>
    <property type="match status" value="1"/>
</dbReference>
<evidence type="ECO:0000256" key="3">
    <source>
        <dbReference type="ARBA" id="ARBA00004550"/>
    </source>
</evidence>
<accession>A0AAW2A6I1</accession>
<evidence type="ECO:0000256" key="9">
    <source>
        <dbReference type="ARBA" id="ARBA00023198"/>
    </source>
</evidence>
<dbReference type="GO" id="GO:0005764">
    <property type="term" value="C:lysosome"/>
    <property type="evidence" value="ECO:0007669"/>
    <property type="project" value="UniProtKB-SubCell"/>
</dbReference>
<evidence type="ECO:0000256" key="6">
    <source>
        <dbReference type="ARBA" id="ARBA00022514"/>
    </source>
</evidence>
<evidence type="ECO:0000313" key="13">
    <source>
        <dbReference type="EMBL" id="KAK9968698.1"/>
    </source>
</evidence>
<dbReference type="Pfam" id="PF00340">
    <property type="entry name" value="IL1"/>
    <property type="match status" value="1"/>
</dbReference>
<dbReference type="GO" id="GO:0005125">
    <property type="term" value="F:cytokine activity"/>
    <property type="evidence" value="ECO:0007669"/>
    <property type="project" value="UniProtKB-UniRule"/>
</dbReference>
<name>A0AAW2A6I1_CULAL</name>
<comment type="caution">
    <text evidence="13">The sequence shown here is derived from an EMBL/GenBank/DDBJ whole genome shotgun (WGS) entry which is preliminary data.</text>
</comment>